<feature type="region of interest" description="Disordered" evidence="6">
    <location>
        <begin position="1"/>
        <end position="26"/>
    </location>
</feature>
<dbReference type="PANTHER" id="PTHR46383">
    <property type="entry name" value="ASPARTATE AMINOTRANSFERASE"/>
    <property type="match status" value="1"/>
</dbReference>
<evidence type="ECO:0000256" key="6">
    <source>
        <dbReference type="SAM" id="MobiDB-lite"/>
    </source>
</evidence>
<evidence type="ECO:0000313" key="8">
    <source>
        <dbReference type="EMBL" id="AWM39632.1"/>
    </source>
</evidence>
<protein>
    <submittedName>
        <fullName evidence="8">Pyridoxal phosphate-dependent aminotransferase</fullName>
    </submittedName>
</protein>
<evidence type="ECO:0000256" key="1">
    <source>
        <dbReference type="ARBA" id="ARBA00001933"/>
    </source>
</evidence>
<dbReference type="EMBL" id="CP025958">
    <property type="protein sequence ID" value="AWM39632.1"/>
    <property type="molecule type" value="Genomic_DNA"/>
</dbReference>
<evidence type="ECO:0000259" key="7">
    <source>
        <dbReference type="Pfam" id="PF00155"/>
    </source>
</evidence>
<evidence type="ECO:0000313" key="9">
    <source>
        <dbReference type="Proteomes" id="UP000245802"/>
    </source>
</evidence>
<dbReference type="KEGG" id="gog:C1280_23285"/>
<organism evidence="8 9">
    <name type="scientific">Gemmata obscuriglobus</name>
    <dbReference type="NCBI Taxonomy" id="114"/>
    <lineage>
        <taxon>Bacteria</taxon>
        <taxon>Pseudomonadati</taxon>
        <taxon>Planctomycetota</taxon>
        <taxon>Planctomycetia</taxon>
        <taxon>Gemmatales</taxon>
        <taxon>Gemmataceae</taxon>
        <taxon>Gemmata</taxon>
    </lineage>
</organism>
<dbReference type="Proteomes" id="UP000245802">
    <property type="component" value="Chromosome"/>
</dbReference>
<evidence type="ECO:0000256" key="5">
    <source>
        <dbReference type="ARBA" id="ARBA00022898"/>
    </source>
</evidence>
<dbReference type="OrthoDB" id="9813612at2"/>
<dbReference type="InterPro" id="IPR015424">
    <property type="entry name" value="PyrdxlP-dep_Trfase"/>
</dbReference>
<dbReference type="InterPro" id="IPR004839">
    <property type="entry name" value="Aminotransferase_I/II_large"/>
</dbReference>
<dbReference type="InterPro" id="IPR015421">
    <property type="entry name" value="PyrdxlP-dep_Trfase_major"/>
</dbReference>
<comment type="cofactor">
    <cofactor evidence="1">
        <name>pyridoxal 5'-phosphate</name>
        <dbReference type="ChEBI" id="CHEBI:597326"/>
    </cofactor>
</comment>
<name>A0A2Z3H5M9_9BACT</name>
<dbReference type="GO" id="GO:0030170">
    <property type="term" value="F:pyridoxal phosphate binding"/>
    <property type="evidence" value="ECO:0007669"/>
    <property type="project" value="InterPro"/>
</dbReference>
<feature type="region of interest" description="Disordered" evidence="6">
    <location>
        <begin position="466"/>
        <end position="499"/>
    </location>
</feature>
<keyword evidence="5" id="KW-0663">Pyridoxal phosphate</keyword>
<feature type="domain" description="Aminotransferase class I/classII large" evidence="7">
    <location>
        <begin position="150"/>
        <end position="457"/>
    </location>
</feature>
<accession>A0A2Z3H5M9</accession>
<dbReference type="PANTHER" id="PTHR46383:SF1">
    <property type="entry name" value="ASPARTATE AMINOTRANSFERASE"/>
    <property type="match status" value="1"/>
</dbReference>
<evidence type="ECO:0000256" key="3">
    <source>
        <dbReference type="ARBA" id="ARBA00022576"/>
    </source>
</evidence>
<dbReference type="Gene3D" id="3.40.640.10">
    <property type="entry name" value="Type I PLP-dependent aspartate aminotransferase-like (Major domain)"/>
    <property type="match status" value="1"/>
</dbReference>
<evidence type="ECO:0000256" key="2">
    <source>
        <dbReference type="ARBA" id="ARBA00007441"/>
    </source>
</evidence>
<proteinExistence type="inferred from homology"/>
<reference evidence="8 9" key="1">
    <citation type="submission" date="2018-01" db="EMBL/GenBank/DDBJ databases">
        <title>G. obscuriglobus.</title>
        <authorList>
            <person name="Franke J."/>
            <person name="Blomberg W."/>
            <person name="Selmecki A."/>
        </authorList>
    </citation>
    <scope>NUCLEOTIDE SEQUENCE [LARGE SCALE GENOMIC DNA]</scope>
    <source>
        <strain evidence="8 9">DSM 5831</strain>
    </source>
</reference>
<dbReference type="Pfam" id="PF00155">
    <property type="entry name" value="Aminotran_1_2"/>
    <property type="match status" value="1"/>
</dbReference>
<gene>
    <name evidence="8" type="ORF">C1280_23285</name>
</gene>
<sequence length="499" mass="54189">MGSEWPVAAPLPRRTSGTTGHPNDRALRRSVGLYTAQFVLRQFAKRALHGGNSVAIPFWLTKLLVRTRLARFTPRARRLTDGGTAYLKYYSDRVLAAPVEELLDPAFVPAAPNFDVLDLNQPTPDAPAARGAVSVGRTDALCAPGRVPVTLPELSKAIADRYKQAGRTVNPATDILATHGATGALAAALDAFVNPGDRVVLFDPCSSLFNLGVRSRHANVSRVPTWVEDGRLRYIARDFERAMRGAKMLVLSDPNNPTGASLANEDLEHIAWIAGGYGILVYLDESFAAFRGERTRTFAAMPGADRVTITAGSVSQEFGQAGMRVGWLAGPRHLVRACQLTANLSAPYVPPVCQQAAAKLLTEPMAPEAAQRFRSKRQYTLDRLRAMGLEPEAPSGGYFTWVPVTGLNLDGRAFAERLLREERVQVGPGVAFGPSGVGHVRVSFATDDGRLREGLNRMAAFVERLRKPEVPAPKTEETSETAVKEKEQSEEKKPAFSRA</sequence>
<evidence type="ECO:0000256" key="4">
    <source>
        <dbReference type="ARBA" id="ARBA00022679"/>
    </source>
</evidence>
<keyword evidence="9" id="KW-1185">Reference proteome</keyword>
<dbReference type="AlphaFoldDB" id="A0A2Z3H5M9"/>
<keyword evidence="4 8" id="KW-0808">Transferase</keyword>
<comment type="similarity">
    <text evidence="2">Belongs to the class-I pyridoxal-phosphate-dependent aminotransferase family.</text>
</comment>
<dbReference type="GO" id="GO:0006520">
    <property type="term" value="P:amino acid metabolic process"/>
    <property type="evidence" value="ECO:0007669"/>
    <property type="project" value="InterPro"/>
</dbReference>
<dbReference type="InterPro" id="IPR050596">
    <property type="entry name" value="AspAT/PAT-like"/>
</dbReference>
<dbReference type="GO" id="GO:0008483">
    <property type="term" value="F:transaminase activity"/>
    <property type="evidence" value="ECO:0007669"/>
    <property type="project" value="UniProtKB-KW"/>
</dbReference>
<dbReference type="SUPFAM" id="SSF53383">
    <property type="entry name" value="PLP-dependent transferases"/>
    <property type="match status" value="1"/>
</dbReference>
<keyword evidence="3 8" id="KW-0032">Aminotransferase</keyword>
<dbReference type="CDD" id="cd00609">
    <property type="entry name" value="AAT_like"/>
    <property type="match status" value="1"/>
</dbReference>